<dbReference type="RefSeq" id="WP_093205006.1">
    <property type="nucleotide sequence ID" value="NZ_FNGS01000006.1"/>
</dbReference>
<organism evidence="1 2">
    <name type="scientific">Siphonobacter aquaeclarae</name>
    <dbReference type="NCBI Taxonomy" id="563176"/>
    <lineage>
        <taxon>Bacteria</taxon>
        <taxon>Pseudomonadati</taxon>
        <taxon>Bacteroidota</taxon>
        <taxon>Cytophagia</taxon>
        <taxon>Cytophagales</taxon>
        <taxon>Cytophagaceae</taxon>
        <taxon>Siphonobacter</taxon>
    </lineage>
</organism>
<evidence type="ECO:0000313" key="1">
    <source>
        <dbReference type="EMBL" id="SDM43951.1"/>
    </source>
</evidence>
<proteinExistence type="predicted"/>
<dbReference type="Proteomes" id="UP000198901">
    <property type="component" value="Unassembled WGS sequence"/>
</dbReference>
<gene>
    <name evidence="1" type="ORF">SAMN04488090_3456</name>
</gene>
<dbReference type="AlphaFoldDB" id="A0A1G9T8E5"/>
<keyword evidence="2" id="KW-1185">Reference proteome</keyword>
<reference evidence="1 2" key="1">
    <citation type="submission" date="2016-10" db="EMBL/GenBank/DDBJ databases">
        <authorList>
            <person name="de Groot N.N."/>
        </authorList>
    </citation>
    <scope>NUCLEOTIDE SEQUENCE [LARGE SCALE GENOMIC DNA]</scope>
    <source>
        <strain evidence="1 2">DSM 21668</strain>
    </source>
</reference>
<protein>
    <submittedName>
        <fullName evidence="1">Uncharacterized protein</fullName>
    </submittedName>
</protein>
<dbReference type="EMBL" id="FNGS01000006">
    <property type="protein sequence ID" value="SDM43951.1"/>
    <property type="molecule type" value="Genomic_DNA"/>
</dbReference>
<name>A0A1G9T8E5_9BACT</name>
<sequence>MNTAQTTSSTVIGRAYESAPKEVQQRFKKALPGNVDQVFRKLYGRDKPAELTNPGRVLLNAILILGVKPEDLINQ</sequence>
<accession>A0A1G9T8E5</accession>
<dbReference type="STRING" id="563176.SAMN04488090_3456"/>
<evidence type="ECO:0000313" key="2">
    <source>
        <dbReference type="Proteomes" id="UP000198901"/>
    </source>
</evidence>